<evidence type="ECO:0000256" key="2">
    <source>
        <dbReference type="ARBA" id="ARBA00022692"/>
    </source>
</evidence>
<dbReference type="Pfam" id="PF04193">
    <property type="entry name" value="PQ-loop"/>
    <property type="match status" value="1"/>
</dbReference>
<dbReference type="GO" id="GO:0005829">
    <property type="term" value="C:cytosol"/>
    <property type="evidence" value="ECO:0007669"/>
    <property type="project" value="GOC"/>
</dbReference>
<proteinExistence type="predicted"/>
<dbReference type="STRING" id="105984.A0A427XG50"/>
<keyword evidence="4 5" id="KW-0472">Membrane</keyword>
<evidence type="ECO:0000256" key="3">
    <source>
        <dbReference type="ARBA" id="ARBA00022989"/>
    </source>
</evidence>
<keyword evidence="7" id="KW-1185">Reference proteome</keyword>
<sequence>MGIVATVASVGMAVGPPLVYVDQAVSIIRKRDSSGFSKDVCGVVIIANIVRIFFWLGARFETPLLVQSILLIISQLVLLYICLYYAPHKGARAVGSGDDNGDEVETALSSPGYSRPLGFWQWPTLGSYLEFLAALILLLTILQMALGRFSWFINALGFIALTIESTLPIPQFISNYRRKSCYGFRSSTLAGWVFGDSFKTVYYFLRHNPLQFKVTGIMTICWDVAVLTQRIYYGAKPPYEVALEEREAYEEHEGLNRERTEEV</sequence>
<dbReference type="RefSeq" id="XP_028472949.1">
    <property type="nucleotide sequence ID" value="XM_028618582.1"/>
</dbReference>
<dbReference type="GO" id="GO:0005768">
    <property type="term" value="C:endosome"/>
    <property type="evidence" value="ECO:0007669"/>
    <property type="project" value="TreeGrafter"/>
</dbReference>
<dbReference type="GO" id="GO:0016020">
    <property type="term" value="C:membrane"/>
    <property type="evidence" value="ECO:0007669"/>
    <property type="project" value="UniProtKB-SubCell"/>
</dbReference>
<feature type="transmembrane region" description="Helical" evidence="5">
    <location>
        <begin position="125"/>
        <end position="145"/>
    </location>
</feature>
<comment type="subcellular location">
    <subcellularLocation>
        <location evidence="1">Membrane</location>
        <topology evidence="1">Multi-pass membrane protein</topology>
    </subcellularLocation>
</comment>
<evidence type="ECO:0000256" key="1">
    <source>
        <dbReference type="ARBA" id="ARBA00004141"/>
    </source>
</evidence>
<reference evidence="6 7" key="1">
    <citation type="submission" date="2018-11" db="EMBL/GenBank/DDBJ databases">
        <title>Genome sequence of Apiotrichum porosum DSM 27194.</title>
        <authorList>
            <person name="Aliyu H."/>
            <person name="Gorte O."/>
            <person name="Ochsenreither K."/>
        </authorList>
    </citation>
    <scope>NUCLEOTIDE SEQUENCE [LARGE SCALE GENOMIC DNA]</scope>
    <source>
        <strain evidence="6 7">DSM 27194</strain>
    </source>
</reference>
<accession>A0A427XG50</accession>
<comment type="caution">
    <text evidence="6">The sequence shown here is derived from an EMBL/GenBank/DDBJ whole genome shotgun (WGS) entry which is preliminary data.</text>
</comment>
<evidence type="ECO:0000256" key="5">
    <source>
        <dbReference type="SAM" id="Phobius"/>
    </source>
</evidence>
<dbReference type="OrthoDB" id="292213at2759"/>
<keyword evidence="3 5" id="KW-1133">Transmembrane helix</keyword>
<dbReference type="PANTHER" id="PTHR14856:SF9">
    <property type="entry name" value="PQ-LOOP REPEAT-CONTAINING PROTEIN 1"/>
    <property type="match status" value="1"/>
</dbReference>
<dbReference type="AlphaFoldDB" id="A0A427XG50"/>
<dbReference type="GO" id="GO:0005802">
    <property type="term" value="C:trans-Golgi network"/>
    <property type="evidence" value="ECO:0007669"/>
    <property type="project" value="TreeGrafter"/>
</dbReference>
<dbReference type="InterPro" id="IPR006603">
    <property type="entry name" value="PQ-loop_rpt"/>
</dbReference>
<feature type="transmembrane region" description="Helical" evidence="5">
    <location>
        <begin position="64"/>
        <end position="86"/>
    </location>
</feature>
<evidence type="ECO:0000313" key="6">
    <source>
        <dbReference type="EMBL" id="RSH77802.1"/>
    </source>
</evidence>
<dbReference type="GO" id="GO:0042147">
    <property type="term" value="P:retrograde transport, endosome to Golgi"/>
    <property type="evidence" value="ECO:0007669"/>
    <property type="project" value="TreeGrafter"/>
</dbReference>
<name>A0A427XG50_9TREE</name>
<dbReference type="Gene3D" id="1.20.1280.290">
    <property type="match status" value="2"/>
</dbReference>
<evidence type="ECO:0008006" key="8">
    <source>
        <dbReference type="Google" id="ProtNLM"/>
    </source>
</evidence>
<dbReference type="EMBL" id="RSCE01000014">
    <property type="protein sequence ID" value="RSH77802.1"/>
    <property type="molecule type" value="Genomic_DNA"/>
</dbReference>
<dbReference type="InterPro" id="IPR052241">
    <property type="entry name" value="SLC66/Scramblase_ANY1"/>
</dbReference>
<feature type="transmembrane region" description="Helical" evidence="5">
    <location>
        <begin position="40"/>
        <end position="58"/>
    </location>
</feature>
<dbReference type="PANTHER" id="PTHR14856">
    <property type="entry name" value="PQ-LOOP REPEAT-CONTAINING PROTEIN 1-LIKE PROTEIN"/>
    <property type="match status" value="1"/>
</dbReference>
<evidence type="ECO:0000256" key="4">
    <source>
        <dbReference type="ARBA" id="ARBA00023136"/>
    </source>
</evidence>
<organism evidence="6 7">
    <name type="scientific">Apiotrichum porosum</name>
    <dbReference type="NCBI Taxonomy" id="105984"/>
    <lineage>
        <taxon>Eukaryota</taxon>
        <taxon>Fungi</taxon>
        <taxon>Dikarya</taxon>
        <taxon>Basidiomycota</taxon>
        <taxon>Agaricomycotina</taxon>
        <taxon>Tremellomycetes</taxon>
        <taxon>Trichosporonales</taxon>
        <taxon>Trichosporonaceae</taxon>
        <taxon>Apiotrichum</taxon>
    </lineage>
</organism>
<evidence type="ECO:0000313" key="7">
    <source>
        <dbReference type="Proteomes" id="UP000279236"/>
    </source>
</evidence>
<protein>
    <recommendedName>
        <fullName evidence="8">PQ-loop repeat-containing protein 1</fullName>
    </recommendedName>
</protein>
<keyword evidence="2 5" id="KW-0812">Transmembrane</keyword>
<dbReference type="Proteomes" id="UP000279236">
    <property type="component" value="Unassembled WGS sequence"/>
</dbReference>
<dbReference type="GeneID" id="39587405"/>
<feature type="transmembrane region" description="Helical" evidence="5">
    <location>
        <begin position="151"/>
        <end position="169"/>
    </location>
</feature>
<gene>
    <name evidence="6" type="ORF">EHS24_002862</name>
</gene>
<dbReference type="GO" id="GO:0045332">
    <property type="term" value="P:phospholipid translocation"/>
    <property type="evidence" value="ECO:0007669"/>
    <property type="project" value="TreeGrafter"/>
</dbReference>